<sequence>MPYVKLSAPGDVQMPLVGLGTWKATNEEIDKALTTALDAGYRQIDTAFNYNNEEAIGSVLKKWISSGKGKRENVFITTKLPVFGNRAGDVEKYLNWSLKNLQTDYVDLYLIHMPFSLIPDDTGLSPKTNEDGSFVLDLEANNVETWKAMEKSLKDGKIRALGVSNFNAMQVKKLYENSEIKPSVLQVELHAYLQQKDLRATCKELNIAITAYAPLGSPHAKSHFIEKYNYNKTDFPDILGHPVVKELAEKYNKTTGQILLRHLVQQNVIIIPKSSNPERIKQNIDVFNFELSPEDLERLNALDRGEDGRIFDFRFFKGITKHPEYPFNFKEE</sequence>
<dbReference type="InterPro" id="IPR023210">
    <property type="entry name" value="NADP_OxRdtase_dom"/>
</dbReference>
<dbReference type="FunFam" id="3.20.20.100:FF:000006">
    <property type="entry name" value="Aldo-keto reductase family 1 member A1"/>
    <property type="match status" value="1"/>
</dbReference>
<dbReference type="Gene3D" id="3.20.20.100">
    <property type="entry name" value="NADP-dependent oxidoreductase domain"/>
    <property type="match status" value="1"/>
</dbReference>
<keyword evidence="2" id="KW-0521">NADP</keyword>
<dbReference type="PROSITE" id="PS00062">
    <property type="entry name" value="ALDOKETO_REDUCTASE_2"/>
    <property type="match status" value="1"/>
</dbReference>
<feature type="binding site" evidence="5">
    <location>
        <position position="112"/>
    </location>
    <ligand>
        <name>substrate</name>
    </ligand>
</feature>
<reference evidence="9" key="1">
    <citation type="submission" date="2025-08" db="UniProtKB">
        <authorList>
            <consortium name="RefSeq"/>
        </authorList>
    </citation>
    <scope>IDENTIFICATION</scope>
    <source>
        <tissue evidence="9">Entire body</tissue>
    </source>
</reference>
<dbReference type="InterPro" id="IPR036812">
    <property type="entry name" value="NAD(P)_OxRdtase_dom_sf"/>
</dbReference>
<organism evidence="8 9">
    <name type="scientific">Agrilus planipennis</name>
    <name type="common">Emerald ash borer</name>
    <name type="synonym">Agrilus marcopoli</name>
    <dbReference type="NCBI Taxonomy" id="224129"/>
    <lineage>
        <taxon>Eukaryota</taxon>
        <taxon>Metazoa</taxon>
        <taxon>Ecdysozoa</taxon>
        <taxon>Arthropoda</taxon>
        <taxon>Hexapoda</taxon>
        <taxon>Insecta</taxon>
        <taxon>Pterygota</taxon>
        <taxon>Neoptera</taxon>
        <taxon>Endopterygota</taxon>
        <taxon>Coleoptera</taxon>
        <taxon>Polyphaga</taxon>
        <taxon>Elateriformia</taxon>
        <taxon>Buprestoidea</taxon>
        <taxon>Buprestidae</taxon>
        <taxon>Agrilinae</taxon>
        <taxon>Agrilus</taxon>
    </lineage>
</organism>
<dbReference type="PROSITE" id="PS00063">
    <property type="entry name" value="ALDOKETO_REDUCTASE_3"/>
    <property type="match status" value="1"/>
</dbReference>
<evidence type="ECO:0000313" key="9">
    <source>
        <dbReference type="RefSeq" id="XP_025831663.1"/>
    </source>
</evidence>
<dbReference type="Proteomes" id="UP000192223">
    <property type="component" value="Unplaced"/>
</dbReference>
<evidence type="ECO:0000313" key="8">
    <source>
        <dbReference type="Proteomes" id="UP000192223"/>
    </source>
</evidence>
<dbReference type="KEGG" id="apln:108734394"/>
<protein>
    <submittedName>
        <fullName evidence="9">Aldose reductase</fullName>
    </submittedName>
</protein>
<evidence type="ECO:0000256" key="3">
    <source>
        <dbReference type="ARBA" id="ARBA00023002"/>
    </source>
</evidence>
<dbReference type="PANTHER" id="PTHR11732">
    <property type="entry name" value="ALDO/KETO REDUCTASE"/>
    <property type="match status" value="1"/>
</dbReference>
<evidence type="ECO:0000256" key="4">
    <source>
        <dbReference type="PIRSR" id="PIRSR000097-1"/>
    </source>
</evidence>
<name>A0A7F5R6R8_AGRPL</name>
<evidence type="ECO:0000256" key="2">
    <source>
        <dbReference type="ARBA" id="ARBA00022857"/>
    </source>
</evidence>
<proteinExistence type="inferred from homology"/>
<comment type="similarity">
    <text evidence="1">Belongs to the aldo/keto reductase family.</text>
</comment>
<feature type="domain" description="NADP-dependent oxidoreductase" evidence="7">
    <location>
        <begin position="17"/>
        <end position="303"/>
    </location>
</feature>
<dbReference type="Pfam" id="PF00248">
    <property type="entry name" value="Aldo_ket_red"/>
    <property type="match status" value="1"/>
</dbReference>
<evidence type="ECO:0000259" key="7">
    <source>
        <dbReference type="Pfam" id="PF00248"/>
    </source>
</evidence>
<dbReference type="OrthoDB" id="416253at2759"/>
<dbReference type="GeneID" id="108734394"/>
<dbReference type="GO" id="GO:0016491">
    <property type="term" value="F:oxidoreductase activity"/>
    <property type="evidence" value="ECO:0007669"/>
    <property type="project" value="UniProtKB-KW"/>
</dbReference>
<dbReference type="SUPFAM" id="SSF51430">
    <property type="entry name" value="NAD(P)-linked oxidoreductase"/>
    <property type="match status" value="1"/>
</dbReference>
<dbReference type="PIRSF" id="PIRSF000097">
    <property type="entry name" value="AKR"/>
    <property type="match status" value="1"/>
</dbReference>
<keyword evidence="8" id="KW-1185">Reference proteome</keyword>
<keyword evidence="3" id="KW-0560">Oxidoreductase</keyword>
<evidence type="ECO:0000256" key="5">
    <source>
        <dbReference type="PIRSR" id="PIRSR000097-2"/>
    </source>
</evidence>
<evidence type="ECO:0000256" key="6">
    <source>
        <dbReference type="PIRSR" id="PIRSR000097-3"/>
    </source>
</evidence>
<dbReference type="RefSeq" id="XP_025831663.1">
    <property type="nucleotide sequence ID" value="XM_025975878.1"/>
</dbReference>
<feature type="active site" description="Proton donor" evidence="4">
    <location>
        <position position="50"/>
    </location>
</feature>
<dbReference type="PRINTS" id="PR00069">
    <property type="entry name" value="ALDKETRDTASE"/>
</dbReference>
<accession>A0A7F5R6R8</accession>
<feature type="site" description="Lowers pKa of active site Tyr" evidence="6">
    <location>
        <position position="79"/>
    </location>
</feature>
<dbReference type="InParanoid" id="A0A7F5R6R8"/>
<dbReference type="AlphaFoldDB" id="A0A7F5R6R8"/>
<gene>
    <name evidence="9" type="primary">LOC108734394</name>
</gene>
<evidence type="ECO:0000256" key="1">
    <source>
        <dbReference type="ARBA" id="ARBA00007905"/>
    </source>
</evidence>
<dbReference type="InterPro" id="IPR020471">
    <property type="entry name" value="AKR"/>
</dbReference>
<dbReference type="InterPro" id="IPR018170">
    <property type="entry name" value="Aldo/ket_reductase_CS"/>
</dbReference>